<keyword evidence="1" id="KW-0805">Transcription regulation</keyword>
<dbReference type="GO" id="GO:0003677">
    <property type="term" value="F:DNA binding"/>
    <property type="evidence" value="ECO:0007669"/>
    <property type="project" value="UniProtKB-KW"/>
</dbReference>
<dbReference type="Pfam" id="PF07702">
    <property type="entry name" value="UTRA"/>
    <property type="match status" value="1"/>
</dbReference>
<dbReference type="InterPro" id="IPR036390">
    <property type="entry name" value="WH_DNA-bd_sf"/>
</dbReference>
<reference evidence="5" key="1">
    <citation type="journal article" date="2014" name="Int. J. Syst. Evol. Microbiol.">
        <title>Complete genome sequence of Corynebacterium casei LMG S-19264T (=DSM 44701T), isolated from a smear-ripened cheese.</title>
        <authorList>
            <consortium name="US DOE Joint Genome Institute (JGI-PGF)"/>
            <person name="Walter F."/>
            <person name="Albersmeier A."/>
            <person name="Kalinowski J."/>
            <person name="Ruckert C."/>
        </authorList>
    </citation>
    <scope>NUCLEOTIDE SEQUENCE</scope>
    <source>
        <strain evidence="5">CGMCC 1.15388</strain>
    </source>
</reference>
<name>A0A917ANP7_9MICC</name>
<keyword evidence="2" id="KW-0238">DNA-binding</keyword>
<evidence type="ECO:0000313" key="5">
    <source>
        <dbReference type="EMBL" id="GGE60448.1"/>
    </source>
</evidence>
<dbReference type="Proteomes" id="UP000633136">
    <property type="component" value="Unassembled WGS sequence"/>
</dbReference>
<evidence type="ECO:0000259" key="4">
    <source>
        <dbReference type="PROSITE" id="PS50949"/>
    </source>
</evidence>
<keyword evidence="6" id="KW-1185">Reference proteome</keyword>
<dbReference type="SUPFAM" id="SSF64288">
    <property type="entry name" value="Chorismate lyase-like"/>
    <property type="match status" value="1"/>
</dbReference>
<evidence type="ECO:0000256" key="2">
    <source>
        <dbReference type="ARBA" id="ARBA00023125"/>
    </source>
</evidence>
<evidence type="ECO:0000313" key="6">
    <source>
        <dbReference type="Proteomes" id="UP000633136"/>
    </source>
</evidence>
<dbReference type="InterPro" id="IPR028978">
    <property type="entry name" value="Chorismate_lyase_/UTRA_dom_sf"/>
</dbReference>
<protein>
    <submittedName>
        <fullName evidence="5">GntR family transcriptional regulator</fullName>
    </submittedName>
</protein>
<dbReference type="Gene3D" id="1.10.10.10">
    <property type="entry name" value="Winged helix-like DNA-binding domain superfamily/Winged helix DNA-binding domain"/>
    <property type="match status" value="1"/>
</dbReference>
<organism evidence="5 6">
    <name type="scientific">Nesterenkonia cremea</name>
    <dbReference type="NCBI Taxonomy" id="1882340"/>
    <lineage>
        <taxon>Bacteria</taxon>
        <taxon>Bacillati</taxon>
        <taxon>Actinomycetota</taxon>
        <taxon>Actinomycetes</taxon>
        <taxon>Micrococcales</taxon>
        <taxon>Micrococcaceae</taxon>
        <taxon>Nesterenkonia</taxon>
    </lineage>
</organism>
<dbReference type="InterPro" id="IPR000524">
    <property type="entry name" value="Tscrpt_reg_HTH_GntR"/>
</dbReference>
<evidence type="ECO:0000256" key="3">
    <source>
        <dbReference type="ARBA" id="ARBA00023163"/>
    </source>
</evidence>
<keyword evidence="3" id="KW-0804">Transcription</keyword>
<dbReference type="SMART" id="SM00345">
    <property type="entry name" value="HTH_GNTR"/>
    <property type="match status" value="1"/>
</dbReference>
<dbReference type="InterPro" id="IPR011663">
    <property type="entry name" value="UTRA"/>
</dbReference>
<dbReference type="SUPFAM" id="SSF46785">
    <property type="entry name" value="Winged helix' DNA-binding domain"/>
    <property type="match status" value="1"/>
</dbReference>
<dbReference type="GO" id="GO:0003700">
    <property type="term" value="F:DNA-binding transcription factor activity"/>
    <property type="evidence" value="ECO:0007669"/>
    <property type="project" value="InterPro"/>
</dbReference>
<dbReference type="AlphaFoldDB" id="A0A917ANP7"/>
<dbReference type="PANTHER" id="PTHR44846">
    <property type="entry name" value="MANNOSYL-D-GLYCERATE TRANSPORT/METABOLISM SYSTEM REPRESSOR MNGR-RELATED"/>
    <property type="match status" value="1"/>
</dbReference>
<dbReference type="CDD" id="cd07377">
    <property type="entry name" value="WHTH_GntR"/>
    <property type="match status" value="1"/>
</dbReference>
<dbReference type="PROSITE" id="PS50949">
    <property type="entry name" value="HTH_GNTR"/>
    <property type="match status" value="1"/>
</dbReference>
<dbReference type="Pfam" id="PF00392">
    <property type="entry name" value="GntR"/>
    <property type="match status" value="1"/>
</dbReference>
<dbReference type="PRINTS" id="PR00035">
    <property type="entry name" value="HTHGNTR"/>
</dbReference>
<accession>A0A917ANP7</accession>
<dbReference type="InterPro" id="IPR036388">
    <property type="entry name" value="WH-like_DNA-bd_sf"/>
</dbReference>
<dbReference type="EMBL" id="BMIS01000001">
    <property type="protein sequence ID" value="GGE60448.1"/>
    <property type="molecule type" value="Genomic_DNA"/>
</dbReference>
<reference evidence="5" key="2">
    <citation type="submission" date="2020-09" db="EMBL/GenBank/DDBJ databases">
        <authorList>
            <person name="Sun Q."/>
            <person name="Zhou Y."/>
        </authorList>
    </citation>
    <scope>NUCLEOTIDE SEQUENCE</scope>
    <source>
        <strain evidence="5">CGMCC 1.15388</strain>
    </source>
</reference>
<feature type="domain" description="HTH gntR-type" evidence="4">
    <location>
        <begin position="3"/>
        <end position="71"/>
    </location>
</feature>
<sequence>MATFAFSNIAQALRDEISAGTYPVGSSLPSERELSARFEVSPGTVRVALKELVAEGTVDGIRGRPKTVIRMPRRQASFEEFRSFAQWARQQNLNPGGQVITSEWLIASRMDEELLRVPSGQRIFSVVRLRTLDGSNVMLEHTHYPEWLGEIVAQIPHDTPSVTSILSDEHDVHFSHAEHVFAAEGARSKEAARLGISRGTALLVHRRISRDPSGRPLEWSTDRYISGKIMLSAGSSWHHSPLQWTVPGTEPWNT</sequence>
<gene>
    <name evidence="5" type="ORF">GCM10011401_04180</name>
</gene>
<dbReference type="RefSeq" id="WP_188682390.1">
    <property type="nucleotide sequence ID" value="NZ_BMIS01000001.1"/>
</dbReference>
<dbReference type="Gene3D" id="3.40.1410.10">
    <property type="entry name" value="Chorismate lyase-like"/>
    <property type="match status" value="1"/>
</dbReference>
<dbReference type="InterPro" id="IPR050679">
    <property type="entry name" value="Bact_HTH_transcr_reg"/>
</dbReference>
<proteinExistence type="predicted"/>
<dbReference type="SMART" id="SM00866">
    <property type="entry name" value="UTRA"/>
    <property type="match status" value="1"/>
</dbReference>
<comment type="caution">
    <text evidence="5">The sequence shown here is derived from an EMBL/GenBank/DDBJ whole genome shotgun (WGS) entry which is preliminary data.</text>
</comment>
<evidence type="ECO:0000256" key="1">
    <source>
        <dbReference type="ARBA" id="ARBA00023015"/>
    </source>
</evidence>